<proteinExistence type="predicted"/>
<dbReference type="AlphaFoldDB" id="A0A8H7M8S1"/>
<name>A0A8H7M8S1_9AGAM</name>
<sequence>MFVKSQDSPYATAATVLHGADVLPACSTLPPIPPQGVHVTLPRWPFINHGYQIEVMMDVCVARVASILALDLLTLLPSALSINTAAEFIPLSLGVLLVLPHSTTILQNPLMRKVFESAHPIALVIKTGRTKHNSRAAVPSNKTSLISESGPKRHTRHKSRDVSHSSHISYDSKAKARSVRGLLSRLRSGAVKLSPYLLFRMIPSILVPVSDIGPTDILVSEHLRPPFTQLWSPQREEKPLLPPKLFIDTRQSTSNKNSTIVSSDRNLVAHDSDAASSMAPRKPELARHESTRALSYTTSSGASQGFSYIGPDLYHYSMGSQSITYEARDYLAVPAPSNWNDPYIYFWSDYQG</sequence>
<evidence type="ECO:0000313" key="3">
    <source>
        <dbReference type="Proteomes" id="UP000614334"/>
    </source>
</evidence>
<evidence type="ECO:0000256" key="1">
    <source>
        <dbReference type="SAM" id="MobiDB-lite"/>
    </source>
</evidence>
<feature type="region of interest" description="Disordered" evidence="1">
    <location>
        <begin position="133"/>
        <end position="172"/>
    </location>
</feature>
<gene>
    <name evidence="2" type="ORF">RHS01_01938</name>
</gene>
<dbReference type="EMBL" id="JACYCF010000002">
    <property type="protein sequence ID" value="KAF8760312.1"/>
    <property type="molecule type" value="Genomic_DNA"/>
</dbReference>
<feature type="compositionally biased region" description="Basic and acidic residues" evidence="1">
    <location>
        <begin position="160"/>
        <end position="172"/>
    </location>
</feature>
<evidence type="ECO:0000313" key="2">
    <source>
        <dbReference type="EMBL" id="KAF8760312.1"/>
    </source>
</evidence>
<reference evidence="2" key="1">
    <citation type="submission" date="2020-09" db="EMBL/GenBank/DDBJ databases">
        <title>Comparative genome analyses of four rice-infecting Rhizoctonia solani isolates reveal extensive enrichment of homogalacturonan modification genes.</title>
        <authorList>
            <person name="Lee D.-Y."/>
            <person name="Jeon J."/>
            <person name="Kim K.-T."/>
            <person name="Cheong K."/>
            <person name="Song H."/>
            <person name="Choi G."/>
            <person name="Ko J."/>
            <person name="Opiyo S.O."/>
            <person name="Zuo S."/>
            <person name="Madhav S."/>
            <person name="Lee Y.-H."/>
            <person name="Wang G.-L."/>
        </authorList>
    </citation>
    <scope>NUCLEOTIDE SEQUENCE</scope>
    <source>
        <strain evidence="2">AG1-IA B2</strain>
    </source>
</reference>
<dbReference type="Proteomes" id="UP000614334">
    <property type="component" value="Unassembled WGS sequence"/>
</dbReference>
<accession>A0A8H7M8S1</accession>
<organism evidence="2 3">
    <name type="scientific">Rhizoctonia solani</name>
    <dbReference type="NCBI Taxonomy" id="456999"/>
    <lineage>
        <taxon>Eukaryota</taxon>
        <taxon>Fungi</taxon>
        <taxon>Dikarya</taxon>
        <taxon>Basidiomycota</taxon>
        <taxon>Agaricomycotina</taxon>
        <taxon>Agaricomycetes</taxon>
        <taxon>Cantharellales</taxon>
        <taxon>Ceratobasidiaceae</taxon>
        <taxon>Rhizoctonia</taxon>
    </lineage>
</organism>
<comment type="caution">
    <text evidence="2">The sequence shown here is derived from an EMBL/GenBank/DDBJ whole genome shotgun (WGS) entry which is preliminary data.</text>
</comment>
<protein>
    <submittedName>
        <fullName evidence="2">Uncharacterized protein</fullName>
    </submittedName>
</protein>